<accession>A0A0N4WVE4</accession>
<keyword evidence="2" id="KW-1185">Reference proteome</keyword>
<protein>
    <submittedName>
        <fullName evidence="3">ECA polymerase</fullName>
    </submittedName>
</protein>
<evidence type="ECO:0000313" key="2">
    <source>
        <dbReference type="Proteomes" id="UP000268014"/>
    </source>
</evidence>
<evidence type="ECO:0000313" key="1">
    <source>
        <dbReference type="EMBL" id="VDO57408.1"/>
    </source>
</evidence>
<dbReference type="EMBL" id="UZAF01019073">
    <property type="protein sequence ID" value="VDO57408.1"/>
    <property type="molecule type" value="Genomic_DNA"/>
</dbReference>
<dbReference type="Proteomes" id="UP000268014">
    <property type="component" value="Unassembled WGS sequence"/>
</dbReference>
<dbReference type="AlphaFoldDB" id="A0A0N4WVE4"/>
<reference evidence="3" key="1">
    <citation type="submission" date="2017-02" db="UniProtKB">
        <authorList>
            <consortium name="WormBaseParasite"/>
        </authorList>
    </citation>
    <scope>IDENTIFICATION</scope>
</reference>
<organism evidence="3">
    <name type="scientific">Haemonchus placei</name>
    <name type="common">Barber's pole worm</name>
    <dbReference type="NCBI Taxonomy" id="6290"/>
    <lineage>
        <taxon>Eukaryota</taxon>
        <taxon>Metazoa</taxon>
        <taxon>Ecdysozoa</taxon>
        <taxon>Nematoda</taxon>
        <taxon>Chromadorea</taxon>
        <taxon>Rhabditida</taxon>
        <taxon>Rhabditina</taxon>
        <taxon>Rhabditomorpha</taxon>
        <taxon>Strongyloidea</taxon>
        <taxon>Trichostrongylidae</taxon>
        <taxon>Haemonchus</taxon>
    </lineage>
</organism>
<name>A0A0N4WVE4_HAEPC</name>
<dbReference type="OrthoDB" id="5842792at2759"/>
<proteinExistence type="predicted"/>
<dbReference type="WBParaSite" id="HPLM_0001567101-mRNA-1">
    <property type="protein sequence ID" value="HPLM_0001567101-mRNA-1"/>
    <property type="gene ID" value="HPLM_0001567101"/>
</dbReference>
<gene>
    <name evidence="1" type="ORF">HPLM_LOCUS15663</name>
</gene>
<reference evidence="1 2" key="2">
    <citation type="submission" date="2018-11" db="EMBL/GenBank/DDBJ databases">
        <authorList>
            <consortium name="Pathogen Informatics"/>
        </authorList>
    </citation>
    <scope>NUCLEOTIDE SEQUENCE [LARGE SCALE GENOMIC DNA]</scope>
    <source>
        <strain evidence="1 2">MHpl1</strain>
    </source>
</reference>
<sequence>MVFTVAFSVIFLYYRYIMNKTGGFSLKVTYIFCNLLIS</sequence>
<evidence type="ECO:0000313" key="3">
    <source>
        <dbReference type="WBParaSite" id="HPLM_0001567101-mRNA-1"/>
    </source>
</evidence>